<dbReference type="InterPro" id="IPR013154">
    <property type="entry name" value="ADH-like_N"/>
</dbReference>
<dbReference type="Gene3D" id="3.90.180.10">
    <property type="entry name" value="Medium-chain alcohol dehydrogenases, catalytic domain"/>
    <property type="match status" value="1"/>
</dbReference>
<dbReference type="InterPro" id="IPR013149">
    <property type="entry name" value="ADH-like_C"/>
</dbReference>
<reference evidence="12" key="1">
    <citation type="submission" date="2015-06" db="EMBL/GenBank/DDBJ databases">
        <authorList>
            <person name="Hoefler B.C."/>
            <person name="Straight P.D."/>
        </authorList>
    </citation>
    <scope>NUCLEOTIDE SEQUENCE</scope>
</reference>
<dbReference type="InterPro" id="IPR002328">
    <property type="entry name" value="ADH_Zn_CS"/>
</dbReference>
<dbReference type="InterPro" id="IPR020843">
    <property type="entry name" value="ER"/>
</dbReference>
<evidence type="ECO:0000256" key="8">
    <source>
        <dbReference type="ARBA" id="ARBA00032485"/>
    </source>
</evidence>
<dbReference type="SUPFAM" id="SSF50129">
    <property type="entry name" value="GroES-like"/>
    <property type="match status" value="1"/>
</dbReference>
<dbReference type="PROSITE" id="PS00059">
    <property type="entry name" value="ADH_ZINC"/>
    <property type="match status" value="1"/>
</dbReference>
<dbReference type="PANTHER" id="PTHR43161:SF9">
    <property type="entry name" value="SORBITOL DEHYDROGENASE"/>
    <property type="match status" value="1"/>
</dbReference>
<accession>A0A0K8VLK8</accession>
<evidence type="ECO:0000256" key="9">
    <source>
        <dbReference type="RuleBase" id="RU361277"/>
    </source>
</evidence>
<evidence type="ECO:0000256" key="1">
    <source>
        <dbReference type="ARBA" id="ARBA00001947"/>
    </source>
</evidence>
<comment type="cofactor">
    <cofactor evidence="1 9">
        <name>Zn(2+)</name>
        <dbReference type="ChEBI" id="CHEBI:29105"/>
    </cofactor>
</comment>
<keyword evidence="3 9" id="KW-0479">Metal-binding</keyword>
<dbReference type="CDD" id="cd05285">
    <property type="entry name" value="sorbitol_DH"/>
    <property type="match status" value="1"/>
</dbReference>
<evidence type="ECO:0000256" key="5">
    <source>
        <dbReference type="ARBA" id="ARBA00023002"/>
    </source>
</evidence>
<keyword evidence="4 9" id="KW-0862">Zinc</keyword>
<evidence type="ECO:0000256" key="10">
    <source>
        <dbReference type="SAM" id="MobiDB-lite"/>
    </source>
</evidence>
<dbReference type="SMART" id="SM00829">
    <property type="entry name" value="PKS_ER"/>
    <property type="match status" value="1"/>
</dbReference>
<dbReference type="Gene3D" id="3.40.50.720">
    <property type="entry name" value="NAD(P)-binding Rossmann-like Domain"/>
    <property type="match status" value="1"/>
</dbReference>
<evidence type="ECO:0000256" key="4">
    <source>
        <dbReference type="ARBA" id="ARBA00022833"/>
    </source>
</evidence>
<dbReference type="EMBL" id="GDHF01012560">
    <property type="protein sequence ID" value="JAI39754.1"/>
    <property type="molecule type" value="Transcribed_RNA"/>
</dbReference>
<dbReference type="GO" id="GO:0003939">
    <property type="term" value="F:L-iditol 2-dehydrogenase (NAD+) activity"/>
    <property type="evidence" value="ECO:0007669"/>
    <property type="project" value="TreeGrafter"/>
</dbReference>
<dbReference type="InterPro" id="IPR045306">
    <property type="entry name" value="SDH-like"/>
</dbReference>
<dbReference type="GO" id="GO:0006062">
    <property type="term" value="P:sorbitol catabolic process"/>
    <property type="evidence" value="ECO:0007669"/>
    <property type="project" value="TreeGrafter"/>
</dbReference>
<proteinExistence type="inferred from homology"/>
<dbReference type="PANTHER" id="PTHR43161">
    <property type="entry name" value="SORBITOL DEHYDROGENASE"/>
    <property type="match status" value="1"/>
</dbReference>
<keyword evidence="5" id="KW-0560">Oxidoreductase</keyword>
<evidence type="ECO:0000256" key="2">
    <source>
        <dbReference type="ARBA" id="ARBA00008072"/>
    </source>
</evidence>
<evidence type="ECO:0000256" key="7">
    <source>
        <dbReference type="ARBA" id="ARBA00026132"/>
    </source>
</evidence>
<dbReference type="SUPFAM" id="SSF51735">
    <property type="entry name" value="NAD(P)-binding Rossmann-fold domains"/>
    <property type="match status" value="1"/>
</dbReference>
<gene>
    <name evidence="12" type="primary">Sord_3</name>
    <name evidence="12" type="ORF">c2_g1_i2</name>
</gene>
<feature type="domain" description="Enoyl reductase (ER)" evidence="11">
    <location>
        <begin position="103"/>
        <end position="439"/>
    </location>
</feature>
<dbReference type="FunFam" id="3.40.50.720:FF:000068">
    <property type="entry name" value="Sorbitol dehydrogenase"/>
    <property type="match status" value="1"/>
</dbReference>
<evidence type="ECO:0000256" key="3">
    <source>
        <dbReference type="ARBA" id="ARBA00022723"/>
    </source>
</evidence>
<feature type="region of interest" description="Disordered" evidence="10">
    <location>
        <begin position="40"/>
        <end position="94"/>
    </location>
</feature>
<evidence type="ECO:0000259" key="11">
    <source>
        <dbReference type="SMART" id="SM00829"/>
    </source>
</evidence>
<name>A0A0K8VLK8_BACLA</name>
<protein>
    <recommendedName>
        <fullName evidence="7">Sorbitol dehydrogenase</fullName>
    </recommendedName>
    <alternativeName>
        <fullName evidence="8">Polyol dehydrogenase</fullName>
    </alternativeName>
</protein>
<feature type="compositionally biased region" description="Basic and acidic residues" evidence="10">
    <location>
        <begin position="69"/>
        <end position="94"/>
    </location>
</feature>
<keyword evidence="6" id="KW-0520">NAD</keyword>
<dbReference type="OrthoDB" id="1879366at2759"/>
<dbReference type="GO" id="GO:0008270">
    <property type="term" value="F:zinc ion binding"/>
    <property type="evidence" value="ECO:0007669"/>
    <property type="project" value="InterPro"/>
</dbReference>
<dbReference type="Pfam" id="PF08240">
    <property type="entry name" value="ADH_N"/>
    <property type="match status" value="1"/>
</dbReference>
<evidence type="ECO:0000256" key="6">
    <source>
        <dbReference type="ARBA" id="ARBA00023027"/>
    </source>
</evidence>
<comment type="similarity">
    <text evidence="2 9">Belongs to the zinc-containing alcohol dehydrogenase family.</text>
</comment>
<organism evidence="12">
    <name type="scientific">Bactrocera latifrons</name>
    <name type="common">Malaysian fruit fly</name>
    <name type="synonym">Chaetodacus latifrons</name>
    <dbReference type="NCBI Taxonomy" id="174628"/>
    <lineage>
        <taxon>Eukaryota</taxon>
        <taxon>Metazoa</taxon>
        <taxon>Ecdysozoa</taxon>
        <taxon>Arthropoda</taxon>
        <taxon>Hexapoda</taxon>
        <taxon>Insecta</taxon>
        <taxon>Pterygota</taxon>
        <taxon>Neoptera</taxon>
        <taxon>Endopterygota</taxon>
        <taxon>Diptera</taxon>
        <taxon>Brachycera</taxon>
        <taxon>Muscomorpha</taxon>
        <taxon>Tephritoidea</taxon>
        <taxon>Tephritidae</taxon>
        <taxon>Bactrocera</taxon>
        <taxon>Bactrocera</taxon>
    </lineage>
</organism>
<dbReference type="Pfam" id="PF00107">
    <property type="entry name" value="ADH_zinc_N"/>
    <property type="match status" value="1"/>
</dbReference>
<sequence length="454" mass="49531">MILGQYRTLASFKCVAPTLAFHLRQVRKIVGDDVQGFSSKCGSGSDGKNKKAKKGGKDKKSACGGYGEKPQKGGKDKKFACGGGSDRKDKKKDGKDNLSAVLHAIEDLRLEQTPIPEALPGQVLLAMDTVGICGTDVHYLTKGRVGSFVLEKPIIMGHEASGIVAKLGKGVNNLKEGDRVAIEPGECCRICALCKKGRYNLCPHMKFCANPPYNGNLRRYYNHMADFCYKLPDHVTMEEGALLEPLSIGVASCRRAKVRLGSHVLIIGAGPIGLVTHIVAKAWGAASTTILDLNEQRLQLAMDLGVTHALKVCKDMDVQEAAKKLIKEIGVRPDRTIDCVGNEQAVRLGIYCTRSGGICTVTGMGAADIKFPLMEALTREVDLKGVFRYCNDYRSALELVATKNTGVKKLVTHHFDIKETIEAFDTSRHRKGNAIKVLIHVQKRDKNNKKPFDK</sequence>
<evidence type="ECO:0000313" key="12">
    <source>
        <dbReference type="EMBL" id="JAI39754.1"/>
    </source>
</evidence>
<dbReference type="AlphaFoldDB" id="A0A0K8VLK8"/>
<dbReference type="InterPro" id="IPR011032">
    <property type="entry name" value="GroES-like_sf"/>
</dbReference>
<dbReference type="InterPro" id="IPR036291">
    <property type="entry name" value="NAD(P)-bd_dom_sf"/>
</dbReference>